<organism evidence="5 6">
    <name type="scientific">Sphingomonas suaedae</name>
    <dbReference type="NCBI Taxonomy" id="2599297"/>
    <lineage>
        <taxon>Bacteria</taxon>
        <taxon>Pseudomonadati</taxon>
        <taxon>Pseudomonadota</taxon>
        <taxon>Alphaproteobacteria</taxon>
        <taxon>Sphingomonadales</taxon>
        <taxon>Sphingomonadaceae</taxon>
        <taxon>Sphingomonas</taxon>
    </lineage>
</organism>
<dbReference type="GO" id="GO:0003700">
    <property type="term" value="F:DNA-binding transcription factor activity"/>
    <property type="evidence" value="ECO:0007669"/>
    <property type="project" value="InterPro"/>
</dbReference>
<reference evidence="5 6" key="1">
    <citation type="submission" date="2019-07" db="EMBL/GenBank/DDBJ databases">
        <title>Sphingomonas alkalisoli sp. nov., isolated from rhizosphere soil of Suaedae salsa.</title>
        <authorList>
            <person name="Zhang H."/>
            <person name="Xu L."/>
            <person name="Zhang J.-X."/>
            <person name="Sun J.-Q."/>
        </authorList>
    </citation>
    <scope>NUCLEOTIDE SEQUENCE [LARGE SCALE GENOMIC DNA]</scope>
    <source>
        <strain evidence="5 6">XS-10</strain>
    </source>
</reference>
<dbReference type="OrthoDB" id="110167at2"/>
<keyword evidence="3" id="KW-0804">Transcription</keyword>
<dbReference type="PANTHER" id="PTHR46796">
    <property type="entry name" value="HTH-TYPE TRANSCRIPTIONAL ACTIVATOR RHAS-RELATED"/>
    <property type="match status" value="1"/>
</dbReference>
<dbReference type="PROSITE" id="PS01124">
    <property type="entry name" value="HTH_ARAC_FAMILY_2"/>
    <property type="match status" value="1"/>
</dbReference>
<evidence type="ECO:0000256" key="1">
    <source>
        <dbReference type="ARBA" id="ARBA00023015"/>
    </source>
</evidence>
<dbReference type="RefSeq" id="WP_145847997.1">
    <property type="nucleotide sequence ID" value="NZ_CP042239.1"/>
</dbReference>
<evidence type="ECO:0000313" key="6">
    <source>
        <dbReference type="Proteomes" id="UP000318055"/>
    </source>
</evidence>
<dbReference type="Pfam" id="PF12833">
    <property type="entry name" value="HTH_18"/>
    <property type="match status" value="1"/>
</dbReference>
<dbReference type="Proteomes" id="UP000318055">
    <property type="component" value="Chromosome"/>
</dbReference>
<dbReference type="InterPro" id="IPR009057">
    <property type="entry name" value="Homeodomain-like_sf"/>
</dbReference>
<feature type="domain" description="HTH araC/xylS-type" evidence="4">
    <location>
        <begin position="230"/>
        <end position="327"/>
    </location>
</feature>
<keyword evidence="1" id="KW-0805">Transcription regulation</keyword>
<accession>A0A518RHK0</accession>
<dbReference type="InterPro" id="IPR050204">
    <property type="entry name" value="AraC_XylS_family_regulators"/>
</dbReference>
<evidence type="ECO:0000313" key="5">
    <source>
        <dbReference type="EMBL" id="QDX26916.1"/>
    </source>
</evidence>
<keyword evidence="6" id="KW-1185">Reference proteome</keyword>
<sequence>MRSIIGTRLCGSTSWQATVRAMLTRSGGGMDQTSCSVADWHASLRARSTGDTTMANDAHRASIAAFGETPAEVVQPALFDDVLCLHRGGAKRVHRVRDGRRDSFDVERDSLTLLQRGQSARWRTEGPIDYIHLTIGAAVFAEIVQAESGLSRLDVQFADQVGFADPLLASLMIEMLQICAAGDESQLYYDTLLTSLILALVRRASARNIDRAAGATANGIKGGLAGWRLRAVLEFIAEHRATDISFSSLVHISGLSRAHFYRAFQQSTGLTPGQYLERLRVEDARRAIERGMATAELAAATGFSSQAALTRAFRRTLMVTPDAYRRCVR</sequence>
<dbReference type="GO" id="GO:0043565">
    <property type="term" value="F:sequence-specific DNA binding"/>
    <property type="evidence" value="ECO:0007669"/>
    <property type="project" value="InterPro"/>
</dbReference>
<protein>
    <submittedName>
        <fullName evidence="5">Helix-turn-helix transcriptional regulator</fullName>
    </submittedName>
</protein>
<proteinExistence type="predicted"/>
<dbReference type="EMBL" id="CP042239">
    <property type="protein sequence ID" value="QDX26916.1"/>
    <property type="molecule type" value="Genomic_DNA"/>
</dbReference>
<name>A0A518RHK0_9SPHN</name>
<dbReference type="PANTHER" id="PTHR46796:SF6">
    <property type="entry name" value="ARAC SUBFAMILY"/>
    <property type="match status" value="1"/>
</dbReference>
<evidence type="ECO:0000256" key="3">
    <source>
        <dbReference type="ARBA" id="ARBA00023163"/>
    </source>
</evidence>
<dbReference type="InterPro" id="IPR018060">
    <property type="entry name" value="HTH_AraC"/>
</dbReference>
<gene>
    <name evidence="5" type="ORF">FPZ54_13475</name>
</gene>
<dbReference type="AlphaFoldDB" id="A0A518RHK0"/>
<evidence type="ECO:0000259" key="4">
    <source>
        <dbReference type="PROSITE" id="PS01124"/>
    </source>
</evidence>
<evidence type="ECO:0000256" key="2">
    <source>
        <dbReference type="ARBA" id="ARBA00023125"/>
    </source>
</evidence>
<dbReference type="Gene3D" id="1.10.10.60">
    <property type="entry name" value="Homeodomain-like"/>
    <property type="match status" value="1"/>
</dbReference>
<dbReference type="SMART" id="SM00342">
    <property type="entry name" value="HTH_ARAC"/>
    <property type="match status" value="1"/>
</dbReference>
<dbReference type="SUPFAM" id="SSF46689">
    <property type="entry name" value="Homeodomain-like"/>
    <property type="match status" value="2"/>
</dbReference>
<keyword evidence="2" id="KW-0238">DNA-binding</keyword>
<dbReference type="KEGG" id="ssua:FPZ54_13475"/>